<gene>
    <name evidence="1" type="ORF">LshimejAT787_2201020</name>
    <name evidence="2" type="ORF">LshimejAT787_3500090</name>
</gene>
<organism evidence="2 3">
    <name type="scientific">Lyophyllum shimeji</name>
    <name type="common">Hon-shimeji</name>
    <name type="synonym">Tricholoma shimeji</name>
    <dbReference type="NCBI Taxonomy" id="47721"/>
    <lineage>
        <taxon>Eukaryota</taxon>
        <taxon>Fungi</taxon>
        <taxon>Dikarya</taxon>
        <taxon>Basidiomycota</taxon>
        <taxon>Agaricomycotina</taxon>
        <taxon>Agaricomycetes</taxon>
        <taxon>Agaricomycetidae</taxon>
        <taxon>Agaricales</taxon>
        <taxon>Tricholomatineae</taxon>
        <taxon>Lyophyllaceae</taxon>
        <taxon>Lyophyllum</taxon>
    </lineage>
</organism>
<name>A0A9P3UX85_LYOSH</name>
<proteinExistence type="predicted"/>
<comment type="caution">
    <text evidence="2">The sequence shown here is derived from an EMBL/GenBank/DDBJ whole genome shotgun (WGS) entry which is preliminary data.</text>
</comment>
<evidence type="ECO:0000313" key="1">
    <source>
        <dbReference type="EMBL" id="GLB45439.1"/>
    </source>
</evidence>
<sequence>MTSILDGEQPYTKEDLAGLLKPALIKLVNRQKAHWPDARFHGGSHIKKARMVEVLLDPAYKFTKPANLVSTTSHVDDAEMDPPADDQNTSGAASACTISNQDASGAISTQETGASPSATPPAESVRLMINDFRSSRPPAKSVETVPLVRIQATESARAGYWLASAKELVTQLQGTCSALRGAVRVAVPDPVDSDYRQYFAMCWVDRANLAVTRAVKPEMDNLLFVEQSGIPYAPHERKHYRAPSESEPESEIKTYDVNSKDFKPLEQARRHSKALKKRKMQRAEDEIEWLQLRASERPGYSEYTNNQGRVQQNAGVVRSWRFIASFSADYFRKTLGIQGTNKIKKKVIAKALNIGTTSLAEAENGIRLANLFGAGGSREAPEVVEVLAESDSESPGGARGLLKYLVGWEKDHEL</sequence>
<dbReference type="EMBL" id="BRPK01000035">
    <property type="protein sequence ID" value="GLB45881.1"/>
    <property type="molecule type" value="Genomic_DNA"/>
</dbReference>
<dbReference type="Proteomes" id="UP001063166">
    <property type="component" value="Unassembled WGS sequence"/>
</dbReference>
<dbReference type="OrthoDB" id="2891670at2759"/>
<evidence type="ECO:0000313" key="3">
    <source>
        <dbReference type="Proteomes" id="UP001063166"/>
    </source>
</evidence>
<dbReference type="AlphaFoldDB" id="A0A9P3UX85"/>
<evidence type="ECO:0000313" key="2">
    <source>
        <dbReference type="EMBL" id="GLB45881.1"/>
    </source>
</evidence>
<reference evidence="2" key="1">
    <citation type="submission" date="2022-07" db="EMBL/GenBank/DDBJ databases">
        <title>The genome of Lyophyllum shimeji provides insight into the initial evolution of ectomycorrhizal fungal genome.</title>
        <authorList>
            <person name="Kobayashi Y."/>
            <person name="Shibata T."/>
            <person name="Hirakawa H."/>
            <person name="Shigenobu S."/>
            <person name="Nishiyama T."/>
            <person name="Yamada A."/>
            <person name="Hasebe M."/>
            <person name="Kawaguchi M."/>
        </authorList>
    </citation>
    <scope>NUCLEOTIDE SEQUENCE</scope>
    <source>
        <strain evidence="2">AT787</strain>
    </source>
</reference>
<accession>A0A9P3UX85</accession>
<dbReference type="EMBL" id="BRPK01000022">
    <property type="protein sequence ID" value="GLB45439.1"/>
    <property type="molecule type" value="Genomic_DNA"/>
</dbReference>
<keyword evidence="3" id="KW-1185">Reference proteome</keyword>
<protein>
    <submittedName>
        <fullName evidence="2">Uncharacterized protein</fullName>
    </submittedName>
</protein>